<evidence type="ECO:0000313" key="1">
    <source>
        <dbReference type="EMBL" id="KAJ3474445.1"/>
    </source>
</evidence>
<evidence type="ECO:0000313" key="2">
    <source>
        <dbReference type="Proteomes" id="UP001148737"/>
    </source>
</evidence>
<accession>A0ACC1QGD1</accession>
<reference evidence="1" key="1">
    <citation type="submission" date="2022-07" db="EMBL/GenBank/DDBJ databases">
        <title>Genome Sequence of Lecanicillium saksenae.</title>
        <authorList>
            <person name="Buettner E."/>
        </authorList>
    </citation>
    <scope>NUCLEOTIDE SEQUENCE</scope>
    <source>
        <strain evidence="1">VT-O1</strain>
    </source>
</reference>
<organism evidence="1 2">
    <name type="scientific">Lecanicillium saksenae</name>
    <dbReference type="NCBI Taxonomy" id="468837"/>
    <lineage>
        <taxon>Eukaryota</taxon>
        <taxon>Fungi</taxon>
        <taxon>Dikarya</taxon>
        <taxon>Ascomycota</taxon>
        <taxon>Pezizomycotina</taxon>
        <taxon>Sordariomycetes</taxon>
        <taxon>Hypocreomycetidae</taxon>
        <taxon>Hypocreales</taxon>
        <taxon>Cordycipitaceae</taxon>
        <taxon>Lecanicillium</taxon>
    </lineage>
</organism>
<keyword evidence="2" id="KW-1185">Reference proteome</keyword>
<name>A0ACC1QGD1_9HYPO</name>
<proteinExistence type="predicted"/>
<comment type="caution">
    <text evidence="1">The sequence shown here is derived from an EMBL/GenBank/DDBJ whole genome shotgun (WGS) entry which is preliminary data.</text>
</comment>
<gene>
    <name evidence="1" type="ORF">NLG97_g9842</name>
</gene>
<dbReference type="Proteomes" id="UP001148737">
    <property type="component" value="Unassembled WGS sequence"/>
</dbReference>
<protein>
    <submittedName>
        <fullName evidence="1">Uncharacterized protein</fullName>
    </submittedName>
</protein>
<dbReference type="EMBL" id="JANAKD010002181">
    <property type="protein sequence ID" value="KAJ3474445.1"/>
    <property type="molecule type" value="Genomic_DNA"/>
</dbReference>
<sequence>MNSSQSAEEPAAPPAQSIYLPVYKYMAWGTTGECMKYLLRRAEENRDAVTRTREDRDAMWAELLRRVKGRFQTVRQA</sequence>